<name>A0A194PRN6_PAPXU</name>
<protein>
    <submittedName>
        <fullName evidence="1">Uncharacterized protein</fullName>
    </submittedName>
</protein>
<gene>
    <name evidence="1" type="ORF">RR46_06845</name>
</gene>
<proteinExistence type="predicted"/>
<keyword evidence="2" id="KW-1185">Reference proteome</keyword>
<reference evidence="1 2" key="1">
    <citation type="journal article" date="2015" name="Nat. Commun.">
        <title>Outbred genome sequencing and CRISPR/Cas9 gene editing in butterflies.</title>
        <authorList>
            <person name="Li X."/>
            <person name="Fan D."/>
            <person name="Zhang W."/>
            <person name="Liu G."/>
            <person name="Zhang L."/>
            <person name="Zhao L."/>
            <person name="Fang X."/>
            <person name="Chen L."/>
            <person name="Dong Y."/>
            <person name="Chen Y."/>
            <person name="Ding Y."/>
            <person name="Zhao R."/>
            <person name="Feng M."/>
            <person name="Zhu Y."/>
            <person name="Feng Y."/>
            <person name="Jiang X."/>
            <person name="Zhu D."/>
            <person name="Xiang H."/>
            <person name="Feng X."/>
            <person name="Li S."/>
            <person name="Wang J."/>
            <person name="Zhang G."/>
            <person name="Kronforst M.R."/>
            <person name="Wang W."/>
        </authorList>
    </citation>
    <scope>NUCLEOTIDE SEQUENCE [LARGE SCALE GENOMIC DNA]</scope>
    <source>
        <strain evidence="1">Ya'a_city_454_Px</strain>
        <tissue evidence="1">Whole body</tissue>
    </source>
</reference>
<accession>A0A194PRN6</accession>
<organism evidence="1 2">
    <name type="scientific">Papilio xuthus</name>
    <name type="common">Asian swallowtail butterfly</name>
    <dbReference type="NCBI Taxonomy" id="66420"/>
    <lineage>
        <taxon>Eukaryota</taxon>
        <taxon>Metazoa</taxon>
        <taxon>Ecdysozoa</taxon>
        <taxon>Arthropoda</taxon>
        <taxon>Hexapoda</taxon>
        <taxon>Insecta</taxon>
        <taxon>Pterygota</taxon>
        <taxon>Neoptera</taxon>
        <taxon>Endopterygota</taxon>
        <taxon>Lepidoptera</taxon>
        <taxon>Glossata</taxon>
        <taxon>Ditrysia</taxon>
        <taxon>Papilionoidea</taxon>
        <taxon>Papilionidae</taxon>
        <taxon>Papilioninae</taxon>
        <taxon>Papilio</taxon>
    </lineage>
</organism>
<dbReference type="AlphaFoldDB" id="A0A194PRN6"/>
<evidence type="ECO:0000313" key="1">
    <source>
        <dbReference type="EMBL" id="KPI96111.1"/>
    </source>
</evidence>
<evidence type="ECO:0000313" key="2">
    <source>
        <dbReference type="Proteomes" id="UP000053268"/>
    </source>
</evidence>
<sequence>MALELYDLVSEAEIPTPERALLHKLEIENKRIAEDAKAHCLPKTDKMHSRKGSDTSVISVTSVRLLDSSINELKANVEPAIAPLCCLECVPNPYCNDRRIQFVLLISVCDSIYLPC</sequence>
<dbReference type="Proteomes" id="UP000053268">
    <property type="component" value="Unassembled WGS sequence"/>
</dbReference>
<dbReference type="EMBL" id="KQ459594">
    <property type="protein sequence ID" value="KPI96111.1"/>
    <property type="molecule type" value="Genomic_DNA"/>
</dbReference>